<organism evidence="3 4">
    <name type="scientific">Paramuricea clavata</name>
    <name type="common">Red gorgonian</name>
    <name type="synonym">Violescent sea-whip</name>
    <dbReference type="NCBI Taxonomy" id="317549"/>
    <lineage>
        <taxon>Eukaryota</taxon>
        <taxon>Metazoa</taxon>
        <taxon>Cnidaria</taxon>
        <taxon>Anthozoa</taxon>
        <taxon>Octocorallia</taxon>
        <taxon>Malacalcyonacea</taxon>
        <taxon>Plexauridae</taxon>
        <taxon>Paramuricea</taxon>
    </lineage>
</organism>
<dbReference type="Pfam" id="PF00078">
    <property type="entry name" value="RVT_1"/>
    <property type="match status" value="1"/>
</dbReference>
<feature type="compositionally biased region" description="Basic and acidic residues" evidence="2">
    <location>
        <begin position="233"/>
        <end position="244"/>
    </location>
</feature>
<dbReference type="Gene3D" id="3.10.10.10">
    <property type="entry name" value="HIV Type 1 Reverse Transcriptase, subunit A, domain 1"/>
    <property type="match status" value="1"/>
</dbReference>
<evidence type="ECO:0000256" key="2">
    <source>
        <dbReference type="SAM" id="MobiDB-lite"/>
    </source>
</evidence>
<comment type="caution">
    <text evidence="3">The sequence shown here is derived from an EMBL/GenBank/DDBJ whole genome shotgun (WGS) entry which is preliminary data.</text>
</comment>
<gene>
    <name evidence="3" type="ORF">PACLA_8A087145</name>
</gene>
<evidence type="ECO:0000313" key="4">
    <source>
        <dbReference type="Proteomes" id="UP001152795"/>
    </source>
</evidence>
<accession>A0A7D9HPW0</accession>
<dbReference type="PROSITE" id="PS50878">
    <property type="entry name" value="RT_POL"/>
    <property type="match status" value="1"/>
</dbReference>
<dbReference type="InterPro" id="IPR041577">
    <property type="entry name" value="RT_RNaseH_2"/>
</dbReference>
<dbReference type="FunFam" id="3.30.70.270:FF:000026">
    <property type="entry name" value="Transposon Ty3-G Gag-Pol polyprotein"/>
    <property type="match status" value="1"/>
</dbReference>
<dbReference type="CDD" id="cd09274">
    <property type="entry name" value="RNase_HI_RT_Ty3"/>
    <property type="match status" value="1"/>
</dbReference>
<dbReference type="InterPro" id="IPR043128">
    <property type="entry name" value="Rev_trsase/Diguanyl_cyclase"/>
</dbReference>
<dbReference type="AlphaFoldDB" id="A0A7D9HPW0"/>
<dbReference type="Proteomes" id="UP001152795">
    <property type="component" value="Unassembled WGS sequence"/>
</dbReference>
<dbReference type="InterPro" id="IPR000477">
    <property type="entry name" value="RT_dom"/>
</dbReference>
<dbReference type="Pfam" id="PF17919">
    <property type="entry name" value="RT_RNaseH_2"/>
    <property type="match status" value="1"/>
</dbReference>
<evidence type="ECO:0000256" key="1">
    <source>
        <dbReference type="SAM" id="Coils"/>
    </source>
</evidence>
<dbReference type="InterPro" id="IPR050951">
    <property type="entry name" value="Retrovirus_Pol_polyprotein"/>
</dbReference>
<sequence>MVCQGDKVANWKFFKQQWEDYEVATGLEKRDAKIRLATLRSVMGKECIQIFMNLKLTVEERKDNAEESVDDYVNRLRKLASSCQFGTLTDELIRDRLVLAIMDRSTKLRLLKAGGLNLNKAVNMCRSSEIANIQLKSMSTTKETEEVSAVQEKGNRHKYPLSKFRSASPRVGSASNRDNHGQGYKNFKQKCYHCGRKQDHKLENCPAFGQSCTACGKQNNFAAACRSTGNPRNTRDVRAVKQEDIPVDSSDSEEDVSSVRSQGKQLYTNMKFQDIETEFRKDLECQLDTETTYRIPKTTQLDSKTHLFDGSMMKPLGIAHLKVERNQVTENLVFQVIETKNRPLLSAETCEKFGLIKLNVEPGNVVKESSPLLRREEILSKYKDVFEEVKEKLTELERKGIVVKETDPTDWISSMVVVAKPNKIRICLDPKDLNKALKRPKYQMPTLKEMLPKLSKAKVFTTLNAKDGFYQIALDEASSKQTTVWTPFGRYRYLHMPFGVNTAPEEFECKLQEKLSDLRGVEVLRDDMLVMGYGDIQEEAERNHDENLKGLLDRAREVNLKLNSKKMNLRRTEVKFMGHLISRDVLKPDPEKITAVQHMPKPTGKQEMPSLLGFINYLAKFLPKLAEIAQPLRDLTLKDARFLWSSQHDKAFAEVKNLVSKHPVLKYYDVSEEVTIQCDASEKGLGASLLQNGQPVAFASRTLTQIERRYAQIEKECLPIVFDCQKFSQYISRRDKVTIESDHKPLQSIFKKSLLEAPCRLQRMMLRLKRYNLELEGIGPLNTIKISSERLGQLQKATEQDPVMQTPKATILMGWPTEREEVPIHIKEFWTYREELTLHNGVSFKSQRIIIPKAMRTEITSRIHSSHLGIEACLHKARDAVFRPSMNSEIYGGR</sequence>
<reference evidence="3" key="1">
    <citation type="submission" date="2020-04" db="EMBL/GenBank/DDBJ databases">
        <authorList>
            <person name="Alioto T."/>
            <person name="Alioto T."/>
            <person name="Gomez Garrido J."/>
        </authorList>
    </citation>
    <scope>NUCLEOTIDE SEQUENCE</scope>
    <source>
        <strain evidence="3">A484AB</strain>
    </source>
</reference>
<evidence type="ECO:0000313" key="3">
    <source>
        <dbReference type="EMBL" id="CAB3990497.1"/>
    </source>
</evidence>
<keyword evidence="4" id="KW-1185">Reference proteome</keyword>
<dbReference type="PANTHER" id="PTHR37984:SF8">
    <property type="entry name" value="CCHC-TYPE DOMAIN-CONTAINING PROTEIN"/>
    <property type="match status" value="1"/>
</dbReference>
<dbReference type="InterPro" id="IPR043502">
    <property type="entry name" value="DNA/RNA_pol_sf"/>
</dbReference>
<dbReference type="SUPFAM" id="SSF56672">
    <property type="entry name" value="DNA/RNA polymerases"/>
    <property type="match status" value="1"/>
</dbReference>
<dbReference type="Gene3D" id="3.30.70.270">
    <property type="match status" value="2"/>
</dbReference>
<protein>
    <submittedName>
        <fullName evidence="3">Uncharacterized protein</fullName>
    </submittedName>
</protein>
<keyword evidence="1" id="KW-0175">Coiled coil</keyword>
<dbReference type="Gene3D" id="1.10.340.70">
    <property type="match status" value="1"/>
</dbReference>
<name>A0A7D9HPW0_PARCT</name>
<dbReference type="OrthoDB" id="5957584at2759"/>
<dbReference type="EMBL" id="CACRXK020001671">
    <property type="protein sequence ID" value="CAB3990497.1"/>
    <property type="molecule type" value="Genomic_DNA"/>
</dbReference>
<feature type="region of interest" description="Disordered" evidence="2">
    <location>
        <begin position="226"/>
        <end position="260"/>
    </location>
</feature>
<dbReference type="CDD" id="cd01647">
    <property type="entry name" value="RT_LTR"/>
    <property type="match status" value="1"/>
</dbReference>
<proteinExistence type="predicted"/>
<feature type="coiled-coil region" evidence="1">
    <location>
        <begin position="55"/>
        <end position="82"/>
    </location>
</feature>
<dbReference type="PANTHER" id="PTHR37984">
    <property type="entry name" value="PROTEIN CBG26694"/>
    <property type="match status" value="1"/>
</dbReference>